<sequence length="74" mass="8943">MENMSRRENNMCPNFVITGQSYRKICYENDKKRGSLLRIFNSNFGIAYVKIMINIVLLEKIFNYVRKYYKFAKD</sequence>
<evidence type="ECO:0000313" key="1">
    <source>
        <dbReference type="EMBL" id="CEN38917.1"/>
    </source>
</evidence>
<gene>
    <name evidence="2" type="ORF">CCAN11_2320028</name>
    <name evidence="1" type="ORF">CCAN12_740084</name>
</gene>
<evidence type="ECO:0000313" key="3">
    <source>
        <dbReference type="Proteomes" id="UP000039370"/>
    </source>
</evidence>
<proteinExistence type="predicted"/>
<reference evidence="3 4" key="1">
    <citation type="submission" date="2015-01" db="EMBL/GenBank/DDBJ databases">
        <authorList>
            <person name="MANFREDI Pablo"/>
        </authorList>
    </citation>
    <scope>NUCLEOTIDE SEQUENCE [LARGE SCALE GENOMIC DNA]</scope>
    <source>
        <strain evidence="2 3">Cc11</strain>
        <strain evidence="1 4">Cc12</strain>
    </source>
</reference>
<dbReference type="AlphaFoldDB" id="A0A0B7I795"/>
<dbReference type="EMBL" id="CDOK01000149">
    <property type="protein sequence ID" value="CEN51551.1"/>
    <property type="molecule type" value="Genomic_DNA"/>
</dbReference>
<organism evidence="1 4">
    <name type="scientific">Capnocytophaga canimorsus</name>
    <dbReference type="NCBI Taxonomy" id="28188"/>
    <lineage>
        <taxon>Bacteria</taxon>
        <taxon>Pseudomonadati</taxon>
        <taxon>Bacteroidota</taxon>
        <taxon>Flavobacteriia</taxon>
        <taxon>Flavobacteriales</taxon>
        <taxon>Flavobacteriaceae</taxon>
        <taxon>Capnocytophaga</taxon>
    </lineage>
</organism>
<dbReference type="Proteomes" id="UP000039370">
    <property type="component" value="Unassembled WGS sequence"/>
</dbReference>
<dbReference type="EMBL" id="CDOE01000072">
    <property type="protein sequence ID" value="CEN38917.1"/>
    <property type="molecule type" value="Genomic_DNA"/>
</dbReference>
<evidence type="ECO:0000313" key="2">
    <source>
        <dbReference type="EMBL" id="CEN51551.1"/>
    </source>
</evidence>
<dbReference type="Proteomes" id="UP000044026">
    <property type="component" value="Unassembled WGS sequence"/>
</dbReference>
<evidence type="ECO:0000313" key="4">
    <source>
        <dbReference type="Proteomes" id="UP000044026"/>
    </source>
</evidence>
<protein>
    <submittedName>
        <fullName evidence="1">Uncharacterized protein</fullName>
    </submittedName>
</protein>
<accession>A0A0B7I795</accession>
<name>A0A0B7I795_9FLAO</name>